<gene>
    <name evidence="2" type="ORF">HK097_003959</name>
</gene>
<name>A0AAD5WZR7_9FUNG</name>
<feature type="compositionally biased region" description="Basic and acidic residues" evidence="1">
    <location>
        <begin position="382"/>
        <end position="393"/>
    </location>
</feature>
<dbReference type="EMBL" id="JADGJD010001983">
    <property type="protein sequence ID" value="KAJ3035997.1"/>
    <property type="molecule type" value="Genomic_DNA"/>
</dbReference>
<evidence type="ECO:0000313" key="2">
    <source>
        <dbReference type="EMBL" id="KAJ3035997.1"/>
    </source>
</evidence>
<dbReference type="AlphaFoldDB" id="A0AAD5WZR7"/>
<reference evidence="2" key="1">
    <citation type="submission" date="2020-05" db="EMBL/GenBank/DDBJ databases">
        <title>Phylogenomic resolution of chytrid fungi.</title>
        <authorList>
            <person name="Stajich J.E."/>
            <person name="Amses K."/>
            <person name="Simmons R."/>
            <person name="Seto K."/>
            <person name="Myers J."/>
            <person name="Bonds A."/>
            <person name="Quandt C.A."/>
            <person name="Barry K."/>
            <person name="Liu P."/>
            <person name="Grigoriev I."/>
            <person name="Longcore J.E."/>
            <person name="James T.Y."/>
        </authorList>
    </citation>
    <scope>NUCLEOTIDE SEQUENCE</scope>
    <source>
        <strain evidence="2">JEL0318</strain>
    </source>
</reference>
<accession>A0AAD5WZR7</accession>
<dbReference type="Proteomes" id="UP001212841">
    <property type="component" value="Unassembled WGS sequence"/>
</dbReference>
<evidence type="ECO:0000313" key="3">
    <source>
        <dbReference type="Proteomes" id="UP001212841"/>
    </source>
</evidence>
<proteinExistence type="predicted"/>
<feature type="non-terminal residue" evidence="2">
    <location>
        <position position="489"/>
    </location>
</feature>
<protein>
    <submittedName>
        <fullName evidence="2">Uncharacterized protein</fullName>
    </submittedName>
</protein>
<keyword evidence="3" id="KW-1185">Reference proteome</keyword>
<feature type="region of interest" description="Disordered" evidence="1">
    <location>
        <begin position="382"/>
        <end position="403"/>
    </location>
</feature>
<comment type="caution">
    <text evidence="2">The sequence shown here is derived from an EMBL/GenBank/DDBJ whole genome shotgun (WGS) entry which is preliminary data.</text>
</comment>
<organism evidence="2 3">
    <name type="scientific">Rhizophlyctis rosea</name>
    <dbReference type="NCBI Taxonomy" id="64517"/>
    <lineage>
        <taxon>Eukaryota</taxon>
        <taxon>Fungi</taxon>
        <taxon>Fungi incertae sedis</taxon>
        <taxon>Chytridiomycota</taxon>
        <taxon>Chytridiomycota incertae sedis</taxon>
        <taxon>Chytridiomycetes</taxon>
        <taxon>Rhizophlyctidales</taxon>
        <taxon>Rhizophlyctidaceae</taxon>
        <taxon>Rhizophlyctis</taxon>
    </lineage>
</organism>
<sequence>MPSKGSRKTLYYNAVWSHRSGNRTDFVSQRFKRSGAYVSAKNDNPEGLVRVAEKLVKGYVIGSEKRPGRYRNVHEYKLHDIEVLPDFHAQSSKVEKVCCVTFQIRYPYTVKAQDGVEKPGWKTGSIQIGPEYLYLDPAKGQEYVQQRAQQWVNDVMAGTTALRVDYEAELQPVDEEGDATWTVHDVHVVSIDPKNMKPPKQMKMKKMAPVACYYKTVDSETNQPEMKIMENVCVPTCLLEKIQQRARLVKKYNARGEPVYRGWPTSETGEKCPNSVLGITQWMRMKDPGEGVSVDMMHYFCKTFRISYYAFDAFSQCISKWPEQDPGGTVARSKNGEVLLFWVKDSHIYPITDPSLRHSLRQKAVEGREECAVTGVSFDKDPCEEEKGKEKAKGKGKGGKGKGEAPSAYFNISLEQLSELVDRKEKATVYYDAVHTTLEAEFVFLRDKTKVLPLVDIDSKRVKIVRTDLLTLKLTADPVRARSVGSSLG</sequence>
<evidence type="ECO:0000256" key="1">
    <source>
        <dbReference type="SAM" id="MobiDB-lite"/>
    </source>
</evidence>